<evidence type="ECO:0000256" key="6">
    <source>
        <dbReference type="RuleBase" id="RU365009"/>
    </source>
</evidence>
<dbReference type="Pfam" id="PF01185">
    <property type="entry name" value="Hydrophobin"/>
    <property type="match status" value="1"/>
</dbReference>
<dbReference type="OrthoDB" id="4225815at2759"/>
<reference evidence="7 8" key="1">
    <citation type="submission" date="2016-06" db="EMBL/GenBank/DDBJ databases">
        <title>Comparative genomics of the ectomycorrhizal sister species Rhizopogon vinicolor and Rhizopogon vesiculosus (Basidiomycota: Boletales) reveals a divergence of the mating type B locus.</title>
        <authorList>
            <consortium name="DOE Joint Genome Institute"/>
            <person name="Mujic A.B."/>
            <person name="Kuo A."/>
            <person name="Tritt A."/>
            <person name="Lipzen A."/>
            <person name="Chen C."/>
            <person name="Johnson J."/>
            <person name="Sharma A."/>
            <person name="Barry K."/>
            <person name="Grigoriev I.V."/>
            <person name="Spatafora J.W."/>
        </authorList>
    </citation>
    <scope>NUCLEOTIDE SEQUENCE [LARGE SCALE GENOMIC DNA]</scope>
    <source>
        <strain evidence="7 8">AM-OR11-026</strain>
    </source>
</reference>
<organism evidence="7 8">
    <name type="scientific">Rhizopogon vinicolor AM-OR11-026</name>
    <dbReference type="NCBI Taxonomy" id="1314800"/>
    <lineage>
        <taxon>Eukaryota</taxon>
        <taxon>Fungi</taxon>
        <taxon>Dikarya</taxon>
        <taxon>Basidiomycota</taxon>
        <taxon>Agaricomycotina</taxon>
        <taxon>Agaricomycetes</taxon>
        <taxon>Agaricomycetidae</taxon>
        <taxon>Boletales</taxon>
        <taxon>Suillineae</taxon>
        <taxon>Rhizopogonaceae</taxon>
        <taxon>Rhizopogon</taxon>
    </lineage>
</organism>
<evidence type="ECO:0000256" key="3">
    <source>
        <dbReference type="ARBA" id="ARBA00022512"/>
    </source>
</evidence>
<name>A0A1B7N4P9_9AGAM</name>
<protein>
    <recommendedName>
        <fullName evidence="6">Hydrophobin</fullName>
    </recommendedName>
</protein>
<evidence type="ECO:0000256" key="5">
    <source>
        <dbReference type="ARBA" id="ARBA00023157"/>
    </source>
</evidence>
<sequence>MLAPSVLLISLLAYVVGTNAIPTLLSARDNSTCSSSGALCNTGTVSCCQTIYPSNSSALSKITSALNIPLDPVQGFVGMGCSPLSVIGPGSGAVCTQESVCCSGNTYYGLINIGCTAINIYL</sequence>
<dbReference type="STRING" id="1314800.A0A1B7N4P9"/>
<evidence type="ECO:0000256" key="4">
    <source>
        <dbReference type="ARBA" id="ARBA00022525"/>
    </source>
</evidence>
<evidence type="ECO:0000256" key="1">
    <source>
        <dbReference type="ARBA" id="ARBA00004191"/>
    </source>
</evidence>
<evidence type="ECO:0000313" key="8">
    <source>
        <dbReference type="Proteomes" id="UP000092154"/>
    </source>
</evidence>
<dbReference type="Proteomes" id="UP000092154">
    <property type="component" value="Unassembled WGS sequence"/>
</dbReference>
<dbReference type="InterPro" id="IPR001338">
    <property type="entry name" value="Class_I_Hydrophobin"/>
</dbReference>
<keyword evidence="4 6" id="KW-0964">Secreted</keyword>
<comment type="subcellular location">
    <subcellularLocation>
        <location evidence="1 6">Secreted</location>
        <location evidence="1 6">Cell wall</location>
    </subcellularLocation>
</comment>
<keyword evidence="3 6" id="KW-0134">Cell wall</keyword>
<feature type="signal peptide" evidence="6">
    <location>
        <begin position="1"/>
        <end position="20"/>
    </location>
</feature>
<dbReference type="GO" id="GO:0005199">
    <property type="term" value="F:structural constituent of cell wall"/>
    <property type="evidence" value="ECO:0007669"/>
    <property type="project" value="InterPro"/>
</dbReference>
<dbReference type="SMART" id="SM00075">
    <property type="entry name" value="HYDRO"/>
    <property type="match status" value="1"/>
</dbReference>
<proteinExistence type="inferred from homology"/>
<accession>A0A1B7N4P9</accession>
<comment type="similarity">
    <text evidence="2 6">Belongs to the fungal hydrophobin family.</text>
</comment>
<dbReference type="AlphaFoldDB" id="A0A1B7N4P9"/>
<keyword evidence="6" id="KW-0732">Signal</keyword>
<evidence type="ECO:0000313" key="7">
    <source>
        <dbReference type="EMBL" id="OAX39835.1"/>
    </source>
</evidence>
<evidence type="ECO:0000256" key="2">
    <source>
        <dbReference type="ARBA" id="ARBA00010446"/>
    </source>
</evidence>
<gene>
    <name evidence="7" type="ORF">K503DRAFT_769146</name>
</gene>
<dbReference type="EMBL" id="KV448234">
    <property type="protein sequence ID" value="OAX39835.1"/>
    <property type="molecule type" value="Genomic_DNA"/>
</dbReference>
<dbReference type="InParanoid" id="A0A1B7N4P9"/>
<dbReference type="GO" id="GO:0009277">
    <property type="term" value="C:fungal-type cell wall"/>
    <property type="evidence" value="ECO:0007669"/>
    <property type="project" value="InterPro"/>
</dbReference>
<feature type="chain" id="PRO_5013985550" description="Hydrophobin" evidence="6">
    <location>
        <begin position="21"/>
        <end position="122"/>
    </location>
</feature>
<keyword evidence="8" id="KW-1185">Reference proteome</keyword>
<dbReference type="CDD" id="cd23507">
    <property type="entry name" value="hydrophobin_I"/>
    <property type="match status" value="1"/>
</dbReference>
<keyword evidence="5 6" id="KW-1015">Disulfide bond</keyword>